<dbReference type="SUPFAM" id="SSF56112">
    <property type="entry name" value="Protein kinase-like (PK-like)"/>
    <property type="match status" value="1"/>
</dbReference>
<feature type="binding site" evidence="7">
    <location>
        <position position="41"/>
    </location>
    <ligand>
        <name>ATP</name>
        <dbReference type="ChEBI" id="CHEBI:30616"/>
    </ligand>
</feature>
<dbReference type="PROSITE" id="PS50011">
    <property type="entry name" value="PROTEIN_KINASE_DOM"/>
    <property type="match status" value="1"/>
</dbReference>
<evidence type="ECO:0000256" key="9">
    <source>
        <dbReference type="SAM" id="Phobius"/>
    </source>
</evidence>
<dbReference type="InterPro" id="IPR008271">
    <property type="entry name" value="Ser/Thr_kinase_AS"/>
</dbReference>
<dbReference type="CDD" id="cd14014">
    <property type="entry name" value="STKc_PknB_like"/>
    <property type="match status" value="1"/>
</dbReference>
<feature type="domain" description="Protein kinase" evidence="10">
    <location>
        <begin position="12"/>
        <end position="274"/>
    </location>
</feature>
<dbReference type="Gene3D" id="3.30.200.20">
    <property type="entry name" value="Phosphorylase Kinase, domain 1"/>
    <property type="match status" value="1"/>
</dbReference>
<proteinExistence type="predicted"/>
<feature type="compositionally biased region" description="Pro residues" evidence="8">
    <location>
        <begin position="301"/>
        <end position="310"/>
    </location>
</feature>
<keyword evidence="3 11" id="KW-0808">Transferase</keyword>
<dbReference type="PROSITE" id="PS00107">
    <property type="entry name" value="PROTEIN_KINASE_ATP"/>
    <property type="match status" value="1"/>
</dbReference>
<keyword evidence="6 7" id="KW-0067">ATP-binding</keyword>
<keyword evidence="2" id="KW-0723">Serine/threonine-protein kinase</keyword>
<evidence type="ECO:0000256" key="5">
    <source>
        <dbReference type="ARBA" id="ARBA00022777"/>
    </source>
</evidence>
<evidence type="ECO:0000313" key="11">
    <source>
        <dbReference type="EMBL" id="MDT0327461.1"/>
    </source>
</evidence>
<dbReference type="PANTHER" id="PTHR43289:SF6">
    <property type="entry name" value="SERINE_THREONINE-PROTEIN KINASE NEKL-3"/>
    <property type="match status" value="1"/>
</dbReference>
<dbReference type="SMART" id="SM00220">
    <property type="entry name" value="S_TKc"/>
    <property type="match status" value="1"/>
</dbReference>
<dbReference type="EMBL" id="JAVREP010000001">
    <property type="protein sequence ID" value="MDT0327461.1"/>
    <property type="molecule type" value="Genomic_DNA"/>
</dbReference>
<dbReference type="Pfam" id="PF00069">
    <property type="entry name" value="Pkinase"/>
    <property type="match status" value="1"/>
</dbReference>
<organism evidence="11 12">
    <name type="scientific">Nocardiopsis lambiniae</name>
    <dbReference type="NCBI Taxonomy" id="3075539"/>
    <lineage>
        <taxon>Bacteria</taxon>
        <taxon>Bacillati</taxon>
        <taxon>Actinomycetota</taxon>
        <taxon>Actinomycetes</taxon>
        <taxon>Streptosporangiales</taxon>
        <taxon>Nocardiopsidaceae</taxon>
        <taxon>Nocardiopsis</taxon>
    </lineage>
</organism>
<dbReference type="InterPro" id="IPR017441">
    <property type="entry name" value="Protein_kinase_ATP_BS"/>
</dbReference>
<sequence length="621" mass="65849">MPPSERIVAARYRLTGTLGSGGMGTVWRAFDPRLEREVAIKEVHLPTGLSDEEQRTAKARMMREARTAARIGHPSVVTVHDVLEEDGTPYIVMALLDGSSLEEVLEEEGPLPPARIARISRALLEALRAAHRAGVVHRDIKPANVMVSTDGERVVITDFGIANLMEGASSSLTGTGMVVGTPEYMAPERLEQGTVAEPSDLWSLGATLYAALSGESPFKRESLTATLSAVMAQPIPEAATEEPLASVINGLLVREPDRRLTAERALELLSSPATGPRAASDRADSPGPQAPRASTGRVPAHRPPAGPSPAPSSSGPRPLSPPNPAPTPRPSAPVGGPPTHVAHAAPGRPAPGRPGPPPGTGHAPVFPTGPGGVVVSPPTRAGGPVPASPASSSRAGLWWGLGGGCLLLVLGMVVAFVVVPGALLIAEDGPDPLTAREPSEADAPSPAGDPSPGTGSGNVPFENEYVSLVHPWDWAPVDATSREQSSFPDILSHYEFDSPDRSRQVAFTVFSLDEESRESSTVEMQQGWEESLEAEGVVRDWERLSLEEVPGLPSGHRGSDMEVTFTMEESVWAEPERWMVWRFLVVEDTTAYYLRFNGRAVDREEYGPVVDEVFSSFAVTG</sequence>
<evidence type="ECO:0000256" key="3">
    <source>
        <dbReference type="ARBA" id="ARBA00022679"/>
    </source>
</evidence>
<accession>A0ABU2M561</accession>
<dbReference type="GO" id="GO:0004674">
    <property type="term" value="F:protein serine/threonine kinase activity"/>
    <property type="evidence" value="ECO:0007669"/>
    <property type="project" value="UniProtKB-EC"/>
</dbReference>
<dbReference type="InterPro" id="IPR011009">
    <property type="entry name" value="Kinase-like_dom_sf"/>
</dbReference>
<evidence type="ECO:0000313" key="12">
    <source>
        <dbReference type="Proteomes" id="UP001183390"/>
    </source>
</evidence>
<reference evidence="12" key="1">
    <citation type="submission" date="2023-07" db="EMBL/GenBank/DDBJ databases">
        <title>30 novel species of actinomycetes from the DSMZ collection.</title>
        <authorList>
            <person name="Nouioui I."/>
        </authorList>
    </citation>
    <scope>NUCLEOTIDE SEQUENCE [LARGE SCALE GENOMIC DNA]</scope>
    <source>
        <strain evidence="12">DSM 44743</strain>
    </source>
</reference>
<evidence type="ECO:0000259" key="10">
    <source>
        <dbReference type="PROSITE" id="PS50011"/>
    </source>
</evidence>
<comment type="caution">
    <text evidence="11">The sequence shown here is derived from an EMBL/GenBank/DDBJ whole genome shotgun (WGS) entry which is preliminary data.</text>
</comment>
<name>A0ABU2M561_9ACTN</name>
<dbReference type="InterPro" id="IPR000719">
    <property type="entry name" value="Prot_kinase_dom"/>
</dbReference>
<feature type="compositionally biased region" description="Low complexity" evidence="8">
    <location>
        <begin position="441"/>
        <end position="453"/>
    </location>
</feature>
<dbReference type="PANTHER" id="PTHR43289">
    <property type="entry name" value="MITOGEN-ACTIVATED PROTEIN KINASE KINASE KINASE 20-RELATED"/>
    <property type="match status" value="1"/>
</dbReference>
<evidence type="ECO:0000256" key="8">
    <source>
        <dbReference type="SAM" id="MobiDB-lite"/>
    </source>
</evidence>
<keyword evidence="9" id="KW-1133">Transmembrane helix</keyword>
<evidence type="ECO:0000256" key="7">
    <source>
        <dbReference type="PROSITE-ProRule" id="PRU10141"/>
    </source>
</evidence>
<dbReference type="RefSeq" id="WP_311510231.1">
    <property type="nucleotide sequence ID" value="NZ_JAVREP010000001.1"/>
</dbReference>
<protein>
    <recommendedName>
        <fullName evidence="1">non-specific serine/threonine protein kinase</fullName>
        <ecNumber evidence="1">2.7.11.1</ecNumber>
    </recommendedName>
</protein>
<keyword evidence="4 7" id="KW-0547">Nucleotide-binding</keyword>
<keyword evidence="9" id="KW-0472">Membrane</keyword>
<evidence type="ECO:0000256" key="6">
    <source>
        <dbReference type="ARBA" id="ARBA00022840"/>
    </source>
</evidence>
<keyword evidence="9" id="KW-0812">Transmembrane</keyword>
<feature type="region of interest" description="Disordered" evidence="8">
    <location>
        <begin position="430"/>
        <end position="460"/>
    </location>
</feature>
<keyword evidence="5 11" id="KW-0418">Kinase</keyword>
<feature type="compositionally biased region" description="Low complexity" evidence="8">
    <location>
        <begin position="360"/>
        <end position="393"/>
    </location>
</feature>
<feature type="region of interest" description="Disordered" evidence="8">
    <location>
        <begin position="267"/>
        <end position="393"/>
    </location>
</feature>
<evidence type="ECO:0000256" key="4">
    <source>
        <dbReference type="ARBA" id="ARBA00022741"/>
    </source>
</evidence>
<feature type="compositionally biased region" description="Pro residues" evidence="8">
    <location>
        <begin position="318"/>
        <end position="331"/>
    </location>
</feature>
<keyword evidence="12" id="KW-1185">Reference proteome</keyword>
<feature type="compositionally biased region" description="Pro residues" evidence="8">
    <location>
        <begin position="348"/>
        <end position="359"/>
    </location>
</feature>
<dbReference type="Proteomes" id="UP001183390">
    <property type="component" value="Unassembled WGS sequence"/>
</dbReference>
<evidence type="ECO:0000256" key="1">
    <source>
        <dbReference type="ARBA" id="ARBA00012513"/>
    </source>
</evidence>
<dbReference type="EC" id="2.7.11.1" evidence="1"/>
<gene>
    <name evidence="11" type="ORF">RM479_03460</name>
</gene>
<feature type="transmembrane region" description="Helical" evidence="9">
    <location>
        <begin position="397"/>
        <end position="426"/>
    </location>
</feature>
<dbReference type="Gene3D" id="1.10.510.10">
    <property type="entry name" value="Transferase(Phosphotransferase) domain 1"/>
    <property type="match status" value="1"/>
</dbReference>
<dbReference type="PROSITE" id="PS00108">
    <property type="entry name" value="PROTEIN_KINASE_ST"/>
    <property type="match status" value="1"/>
</dbReference>
<evidence type="ECO:0000256" key="2">
    <source>
        <dbReference type="ARBA" id="ARBA00022527"/>
    </source>
</evidence>